<evidence type="ECO:0000313" key="1">
    <source>
        <dbReference type="EMBL" id="GIY88661.1"/>
    </source>
</evidence>
<dbReference type="AlphaFoldDB" id="A0AAV4X1G9"/>
<reference evidence="1 2" key="1">
    <citation type="submission" date="2021-06" db="EMBL/GenBank/DDBJ databases">
        <title>Caerostris extrusa draft genome.</title>
        <authorList>
            <person name="Kono N."/>
            <person name="Arakawa K."/>
        </authorList>
    </citation>
    <scope>NUCLEOTIDE SEQUENCE [LARGE SCALE GENOMIC DNA]</scope>
</reference>
<name>A0AAV4X1G9_CAEEX</name>
<keyword evidence="2" id="KW-1185">Reference proteome</keyword>
<gene>
    <name evidence="1" type="ORF">CEXT_569351</name>
</gene>
<dbReference type="Proteomes" id="UP001054945">
    <property type="component" value="Unassembled WGS sequence"/>
</dbReference>
<comment type="caution">
    <text evidence="1">The sequence shown here is derived from an EMBL/GenBank/DDBJ whole genome shotgun (WGS) entry which is preliminary data.</text>
</comment>
<proteinExistence type="predicted"/>
<dbReference type="EMBL" id="BPLR01017089">
    <property type="protein sequence ID" value="GIY88661.1"/>
    <property type="molecule type" value="Genomic_DNA"/>
</dbReference>
<organism evidence="1 2">
    <name type="scientific">Caerostris extrusa</name>
    <name type="common">Bark spider</name>
    <name type="synonym">Caerostris bankana</name>
    <dbReference type="NCBI Taxonomy" id="172846"/>
    <lineage>
        <taxon>Eukaryota</taxon>
        <taxon>Metazoa</taxon>
        <taxon>Ecdysozoa</taxon>
        <taxon>Arthropoda</taxon>
        <taxon>Chelicerata</taxon>
        <taxon>Arachnida</taxon>
        <taxon>Araneae</taxon>
        <taxon>Araneomorphae</taxon>
        <taxon>Entelegynae</taxon>
        <taxon>Araneoidea</taxon>
        <taxon>Araneidae</taxon>
        <taxon>Caerostris</taxon>
    </lineage>
</organism>
<sequence length="62" mass="7020">EVPFCVALCVLQEEAAPQPLSAARFDHRKKLLVLILKPLLDLLARILTLEEQLLSDSMAIWH</sequence>
<accession>A0AAV4X1G9</accession>
<evidence type="ECO:0000313" key="2">
    <source>
        <dbReference type="Proteomes" id="UP001054945"/>
    </source>
</evidence>
<protein>
    <submittedName>
        <fullName evidence="1">Uncharacterized protein</fullName>
    </submittedName>
</protein>
<feature type="non-terminal residue" evidence="1">
    <location>
        <position position="1"/>
    </location>
</feature>